<comment type="function">
    <text evidence="7 10">This protein binds specifically to 23S rRNA; its binding is stimulated by other ribosomal proteins, e.g., L4, L17, and L20. It is important during the early stages of 50S assembly. It makes multiple contacts with different domains of the 23S rRNA in the assembled 50S subunit and ribosome.</text>
</comment>
<evidence type="ECO:0000256" key="5">
    <source>
        <dbReference type="ARBA" id="ARBA00023274"/>
    </source>
</evidence>
<keyword evidence="5 7" id="KW-0687">Ribonucleoprotein</keyword>
<evidence type="ECO:0000313" key="13">
    <source>
        <dbReference type="Proteomes" id="UP000176322"/>
    </source>
</evidence>
<dbReference type="PANTHER" id="PTHR13501">
    <property type="entry name" value="CHLOROPLAST 50S RIBOSOMAL PROTEIN L22-RELATED"/>
    <property type="match status" value="1"/>
</dbReference>
<evidence type="ECO:0000256" key="10">
    <source>
        <dbReference type="RuleBase" id="RU004008"/>
    </source>
</evidence>
<evidence type="ECO:0000256" key="6">
    <source>
        <dbReference type="ARBA" id="ARBA00035207"/>
    </source>
</evidence>
<organism evidence="12 13">
    <name type="scientific">Candidatus Kaiserbacteria bacterium RIFCSPHIGHO2_01_FULL_46_22</name>
    <dbReference type="NCBI Taxonomy" id="1798475"/>
    <lineage>
        <taxon>Bacteria</taxon>
        <taxon>Candidatus Kaiseribacteriota</taxon>
    </lineage>
</organism>
<dbReference type="AlphaFoldDB" id="A0A1F6BX25"/>
<evidence type="ECO:0000256" key="4">
    <source>
        <dbReference type="ARBA" id="ARBA00022980"/>
    </source>
</evidence>
<reference evidence="12 13" key="1">
    <citation type="journal article" date="2016" name="Nat. Commun.">
        <title>Thousands of microbial genomes shed light on interconnected biogeochemical processes in an aquifer system.</title>
        <authorList>
            <person name="Anantharaman K."/>
            <person name="Brown C.T."/>
            <person name="Hug L.A."/>
            <person name="Sharon I."/>
            <person name="Castelle C.J."/>
            <person name="Probst A.J."/>
            <person name="Thomas B.C."/>
            <person name="Singh A."/>
            <person name="Wilkins M.J."/>
            <person name="Karaoz U."/>
            <person name="Brodie E.L."/>
            <person name="Williams K.H."/>
            <person name="Hubbard S.S."/>
            <person name="Banfield J.F."/>
        </authorList>
    </citation>
    <scope>NUCLEOTIDE SEQUENCE [LARGE SCALE GENOMIC DNA]</scope>
</reference>
<dbReference type="Proteomes" id="UP000176322">
    <property type="component" value="Unassembled WGS sequence"/>
</dbReference>
<name>A0A1F6BX25_9BACT</name>
<comment type="caution">
    <text evidence="12">The sequence shown here is derived from an EMBL/GenBank/DDBJ whole genome shotgun (WGS) entry which is preliminary data.</text>
</comment>
<dbReference type="HAMAP" id="MF_01331_B">
    <property type="entry name" value="Ribosomal_uL22_B"/>
    <property type="match status" value="1"/>
</dbReference>
<keyword evidence="4 7" id="KW-0689">Ribosomal protein</keyword>
<dbReference type="EMBL" id="MFKO01000008">
    <property type="protein sequence ID" value="OGG41505.1"/>
    <property type="molecule type" value="Genomic_DNA"/>
</dbReference>
<evidence type="ECO:0000256" key="8">
    <source>
        <dbReference type="RuleBase" id="RU004005"/>
    </source>
</evidence>
<evidence type="ECO:0000256" key="3">
    <source>
        <dbReference type="ARBA" id="ARBA00022884"/>
    </source>
</evidence>
<proteinExistence type="inferred from homology"/>
<feature type="region of interest" description="Disordered" evidence="11">
    <location>
        <begin position="86"/>
        <end position="105"/>
    </location>
</feature>
<dbReference type="Gene3D" id="3.90.470.10">
    <property type="entry name" value="Ribosomal protein L22/L17"/>
    <property type="match status" value="1"/>
</dbReference>
<evidence type="ECO:0000256" key="1">
    <source>
        <dbReference type="ARBA" id="ARBA00009451"/>
    </source>
</evidence>
<evidence type="ECO:0000256" key="11">
    <source>
        <dbReference type="SAM" id="MobiDB-lite"/>
    </source>
</evidence>
<comment type="similarity">
    <text evidence="1 7 8">Belongs to the universal ribosomal protein uL22 family.</text>
</comment>
<evidence type="ECO:0000256" key="7">
    <source>
        <dbReference type="HAMAP-Rule" id="MF_01331"/>
    </source>
</evidence>
<gene>
    <name evidence="7" type="primary">rplV</name>
    <name evidence="12" type="ORF">A2837_03315</name>
</gene>
<comment type="function">
    <text evidence="7">The globular domain of the protein is located near the polypeptide exit tunnel on the outside of the subunit, while an extended beta-hairpin is found that lines the wall of the exit tunnel in the center of the 70S ribosome.</text>
</comment>
<evidence type="ECO:0000256" key="9">
    <source>
        <dbReference type="RuleBase" id="RU004006"/>
    </source>
</evidence>
<dbReference type="PANTHER" id="PTHR13501:SF8">
    <property type="entry name" value="LARGE RIBOSOMAL SUBUNIT PROTEIN UL22M"/>
    <property type="match status" value="1"/>
</dbReference>
<evidence type="ECO:0000256" key="2">
    <source>
        <dbReference type="ARBA" id="ARBA00022730"/>
    </source>
</evidence>
<dbReference type="InterPro" id="IPR036394">
    <property type="entry name" value="Ribosomal_uL22_sf"/>
</dbReference>
<dbReference type="CDD" id="cd00336">
    <property type="entry name" value="Ribosomal_L22"/>
    <property type="match status" value="1"/>
</dbReference>
<dbReference type="GO" id="GO:0022625">
    <property type="term" value="C:cytosolic large ribosomal subunit"/>
    <property type="evidence" value="ECO:0007669"/>
    <property type="project" value="TreeGrafter"/>
</dbReference>
<accession>A0A1F6BX25</accession>
<dbReference type="Pfam" id="PF00237">
    <property type="entry name" value="Ribosomal_L22"/>
    <property type="match status" value="1"/>
</dbReference>
<dbReference type="NCBIfam" id="TIGR01044">
    <property type="entry name" value="rplV_bact"/>
    <property type="match status" value="1"/>
</dbReference>
<dbReference type="GO" id="GO:0019843">
    <property type="term" value="F:rRNA binding"/>
    <property type="evidence" value="ECO:0007669"/>
    <property type="project" value="UniProtKB-UniRule"/>
</dbReference>
<dbReference type="InterPro" id="IPR005727">
    <property type="entry name" value="Ribosomal_uL22_bac/chlpt-type"/>
</dbReference>
<comment type="subunit">
    <text evidence="7 9">Part of the 50S ribosomal subunit.</text>
</comment>
<protein>
    <recommendedName>
        <fullName evidence="6 7">Large ribosomal subunit protein uL22</fullName>
    </recommendedName>
</protein>
<dbReference type="InterPro" id="IPR001063">
    <property type="entry name" value="Ribosomal_uL22"/>
</dbReference>
<keyword evidence="2 7" id="KW-0699">rRNA-binding</keyword>
<keyword evidence="3 7" id="KW-0694">RNA-binding</keyword>
<dbReference type="GO" id="GO:0003735">
    <property type="term" value="F:structural constituent of ribosome"/>
    <property type="evidence" value="ECO:0007669"/>
    <property type="project" value="InterPro"/>
</dbReference>
<dbReference type="GO" id="GO:0006412">
    <property type="term" value="P:translation"/>
    <property type="evidence" value="ECO:0007669"/>
    <property type="project" value="UniProtKB-UniRule"/>
</dbReference>
<dbReference type="SUPFAM" id="SSF54843">
    <property type="entry name" value="Ribosomal protein L22"/>
    <property type="match status" value="1"/>
</dbReference>
<sequence length="105" mass="11571">MKAILKNYRQSPRKVRLIADLVRGKKVTEALRQLSFVNKRSAAPFAKVINSAVANAKNAGRSVETLKIAKVAVDKGTTITRFMPRARGSASPINRRSSHITVELK</sequence>
<evidence type="ECO:0000313" key="12">
    <source>
        <dbReference type="EMBL" id="OGG41505.1"/>
    </source>
</evidence>
<dbReference type="STRING" id="1798475.A2837_03315"/>
<dbReference type="InterPro" id="IPR047867">
    <property type="entry name" value="Ribosomal_uL22_bac/org-type"/>
</dbReference>